<keyword evidence="11" id="KW-1185">Reference proteome</keyword>
<dbReference type="KEGG" id="cmet:K6K41_07470"/>
<keyword evidence="5" id="KW-0418">Kinase</keyword>
<evidence type="ECO:0000256" key="7">
    <source>
        <dbReference type="ARBA" id="ARBA00023012"/>
    </source>
</evidence>
<feature type="region of interest" description="Disordered" evidence="8">
    <location>
        <begin position="138"/>
        <end position="167"/>
    </location>
</feature>
<dbReference type="EC" id="2.7.13.3" evidence="2"/>
<dbReference type="SMART" id="SM00387">
    <property type="entry name" value="HATPase_c"/>
    <property type="match status" value="1"/>
</dbReference>
<dbReference type="Gene3D" id="3.30.565.10">
    <property type="entry name" value="Histidine kinase-like ATPase, C-terminal domain"/>
    <property type="match status" value="1"/>
</dbReference>
<keyword evidence="4" id="KW-0547">Nucleotide-binding</keyword>
<accession>A0A9E6UNN5</accession>
<dbReference type="AlphaFoldDB" id="A0A9E6UNN5"/>
<proteinExistence type="predicted"/>
<evidence type="ECO:0000259" key="9">
    <source>
        <dbReference type="SMART" id="SM00387"/>
    </source>
</evidence>
<evidence type="ECO:0000256" key="8">
    <source>
        <dbReference type="SAM" id="MobiDB-lite"/>
    </source>
</evidence>
<dbReference type="GO" id="GO:0030295">
    <property type="term" value="F:protein kinase activator activity"/>
    <property type="evidence" value="ECO:0007669"/>
    <property type="project" value="TreeGrafter"/>
</dbReference>
<dbReference type="PANTHER" id="PTHR42878">
    <property type="entry name" value="TWO-COMPONENT HISTIDINE KINASE"/>
    <property type="match status" value="1"/>
</dbReference>
<dbReference type="InterPro" id="IPR003594">
    <property type="entry name" value="HATPase_dom"/>
</dbReference>
<dbReference type="GO" id="GO:0004673">
    <property type="term" value="F:protein histidine kinase activity"/>
    <property type="evidence" value="ECO:0007669"/>
    <property type="project" value="UniProtKB-EC"/>
</dbReference>
<keyword evidence="6" id="KW-0067">ATP-binding</keyword>
<dbReference type="InterPro" id="IPR050351">
    <property type="entry name" value="BphY/WalK/GraS-like"/>
</dbReference>
<dbReference type="Pfam" id="PF02518">
    <property type="entry name" value="HATPase_c"/>
    <property type="match status" value="1"/>
</dbReference>
<dbReference type="GO" id="GO:0007234">
    <property type="term" value="P:osmosensory signaling via phosphorelay pathway"/>
    <property type="evidence" value="ECO:0007669"/>
    <property type="project" value="TreeGrafter"/>
</dbReference>
<reference evidence="10" key="1">
    <citation type="submission" date="2021-08" db="EMBL/GenBank/DDBJ databases">
        <authorList>
            <person name="Zhang H."/>
            <person name="Xu M."/>
            <person name="Yu Z."/>
            <person name="Yang L."/>
            <person name="Cai Y."/>
        </authorList>
    </citation>
    <scope>NUCLEOTIDE SEQUENCE</scope>
    <source>
        <strain evidence="10">CHL1</strain>
    </source>
</reference>
<dbReference type="Proteomes" id="UP000825701">
    <property type="component" value="Chromosome"/>
</dbReference>
<evidence type="ECO:0000313" key="10">
    <source>
        <dbReference type="EMBL" id="QZO01321.1"/>
    </source>
</evidence>
<evidence type="ECO:0000256" key="1">
    <source>
        <dbReference type="ARBA" id="ARBA00000085"/>
    </source>
</evidence>
<evidence type="ECO:0000256" key="5">
    <source>
        <dbReference type="ARBA" id="ARBA00022777"/>
    </source>
</evidence>
<dbReference type="GO" id="GO:0005524">
    <property type="term" value="F:ATP binding"/>
    <property type="evidence" value="ECO:0007669"/>
    <property type="project" value="UniProtKB-KW"/>
</dbReference>
<evidence type="ECO:0000256" key="6">
    <source>
        <dbReference type="ARBA" id="ARBA00022840"/>
    </source>
</evidence>
<feature type="compositionally biased region" description="Basic and acidic residues" evidence="8">
    <location>
        <begin position="142"/>
        <end position="161"/>
    </location>
</feature>
<keyword evidence="7" id="KW-0902">Two-component regulatory system</keyword>
<organism evidence="10 11">
    <name type="scientific">Chenggangzhangella methanolivorans</name>
    <dbReference type="NCBI Taxonomy" id="1437009"/>
    <lineage>
        <taxon>Bacteria</taxon>
        <taxon>Pseudomonadati</taxon>
        <taxon>Pseudomonadota</taxon>
        <taxon>Alphaproteobacteria</taxon>
        <taxon>Hyphomicrobiales</taxon>
        <taxon>Methylopilaceae</taxon>
        <taxon>Chenggangzhangella</taxon>
    </lineage>
</organism>
<dbReference type="EMBL" id="CP081869">
    <property type="protein sequence ID" value="QZO01321.1"/>
    <property type="molecule type" value="Genomic_DNA"/>
</dbReference>
<dbReference type="InterPro" id="IPR036890">
    <property type="entry name" value="HATPase_C_sf"/>
</dbReference>
<protein>
    <recommendedName>
        <fullName evidence="2">histidine kinase</fullName>
        <ecNumber evidence="2">2.7.13.3</ecNumber>
    </recommendedName>
</protein>
<dbReference type="RefSeq" id="WP_261404583.1">
    <property type="nucleotide sequence ID" value="NZ_CP081869.1"/>
</dbReference>
<name>A0A9E6UNN5_9HYPH</name>
<gene>
    <name evidence="10" type="ORF">K6K41_07470</name>
</gene>
<comment type="catalytic activity">
    <reaction evidence="1">
        <text>ATP + protein L-histidine = ADP + protein N-phospho-L-histidine.</text>
        <dbReference type="EC" id="2.7.13.3"/>
    </reaction>
</comment>
<evidence type="ECO:0000256" key="3">
    <source>
        <dbReference type="ARBA" id="ARBA00022679"/>
    </source>
</evidence>
<keyword evidence="3" id="KW-0808">Transferase</keyword>
<dbReference type="PANTHER" id="PTHR42878:SF7">
    <property type="entry name" value="SENSOR HISTIDINE KINASE GLRK"/>
    <property type="match status" value="1"/>
</dbReference>
<sequence>MSDASRTAERLVRVMSRMPRGEELEWRCDAPPSLMLKMDPDDFGEILGNLLDNARKWAAGSVTVRCEDLGGAARIAVQDDGPGFGANASPSSLTAGDRESSAGLGLVIVQDILAAYGSCLWIDRAATNGVVSFQIATPGGARAEEPRKEAASSRGDWRVAGEGRASG</sequence>
<evidence type="ECO:0000256" key="4">
    <source>
        <dbReference type="ARBA" id="ARBA00022741"/>
    </source>
</evidence>
<evidence type="ECO:0000256" key="2">
    <source>
        <dbReference type="ARBA" id="ARBA00012438"/>
    </source>
</evidence>
<dbReference type="GO" id="GO:0000156">
    <property type="term" value="F:phosphorelay response regulator activity"/>
    <property type="evidence" value="ECO:0007669"/>
    <property type="project" value="TreeGrafter"/>
</dbReference>
<dbReference type="SUPFAM" id="SSF55874">
    <property type="entry name" value="ATPase domain of HSP90 chaperone/DNA topoisomerase II/histidine kinase"/>
    <property type="match status" value="1"/>
</dbReference>
<evidence type="ECO:0000313" key="11">
    <source>
        <dbReference type="Proteomes" id="UP000825701"/>
    </source>
</evidence>
<feature type="domain" description="Histidine kinase/HSP90-like ATPase" evidence="9">
    <location>
        <begin position="38"/>
        <end position="139"/>
    </location>
</feature>